<dbReference type="RefSeq" id="WP_152119754.1">
    <property type="nucleotide sequence ID" value="NZ_QJOW01000002.1"/>
</dbReference>
<feature type="transmembrane region" description="Helical" evidence="1">
    <location>
        <begin position="15"/>
        <end position="35"/>
    </location>
</feature>
<dbReference type="EMBL" id="QKKZ01000001">
    <property type="protein sequence ID" value="KAB7515914.1"/>
    <property type="molecule type" value="Genomic_DNA"/>
</dbReference>
<evidence type="ECO:0000256" key="1">
    <source>
        <dbReference type="SAM" id="Phobius"/>
    </source>
</evidence>
<dbReference type="Pfam" id="PF11755">
    <property type="entry name" value="DUF3311"/>
    <property type="match status" value="1"/>
</dbReference>
<dbReference type="Proteomes" id="UP000326865">
    <property type="component" value="Unassembled WGS sequence"/>
</dbReference>
<dbReference type="AlphaFoldDB" id="A0A5N5UB94"/>
<dbReference type="InterPro" id="IPR021741">
    <property type="entry name" value="DUF3311"/>
</dbReference>
<evidence type="ECO:0000313" key="2">
    <source>
        <dbReference type="EMBL" id="KAB7515914.1"/>
    </source>
</evidence>
<comment type="caution">
    <text evidence="2">The sequence shown here is derived from an EMBL/GenBank/DDBJ whole genome shotgun (WGS) entry which is preliminary data.</text>
</comment>
<accession>A0A5N5UM56</accession>
<protein>
    <submittedName>
        <fullName evidence="2">DUF3311 domain-containing protein</fullName>
    </submittedName>
</protein>
<dbReference type="EMBL" id="QJOW01000002">
    <property type="protein sequence ID" value="KAB7516873.1"/>
    <property type="molecule type" value="Genomic_DNA"/>
</dbReference>
<dbReference type="Proteomes" id="UP000326302">
    <property type="component" value="Unassembled WGS sequence"/>
</dbReference>
<keyword evidence="1" id="KW-0472">Membrane</keyword>
<keyword evidence="1" id="KW-1133">Transmembrane helix</keyword>
<evidence type="ECO:0000313" key="6">
    <source>
        <dbReference type="Proteomes" id="UP000326302"/>
    </source>
</evidence>
<evidence type="ECO:0000313" key="3">
    <source>
        <dbReference type="EMBL" id="KAB7516873.1"/>
    </source>
</evidence>
<name>A0A5N5UB94_9EURY</name>
<evidence type="ECO:0000313" key="5">
    <source>
        <dbReference type="Proteomes" id="UP000326207"/>
    </source>
</evidence>
<dbReference type="Proteomes" id="UP000326207">
    <property type="component" value="Unassembled WGS sequence"/>
</dbReference>
<accession>A0A5N5UDX6</accession>
<evidence type="ECO:0000313" key="7">
    <source>
        <dbReference type="Proteomes" id="UP000326865"/>
    </source>
</evidence>
<sequence>MGLDANDVDVSPVEATLWVLAIAVVVALAVPWFLWRDATIVAGLPAWIWWHIVWMGVASLVFYGFSRRAWGLGVEL</sequence>
<organism evidence="2 7">
    <name type="scientific">Halosegnis rubeus</name>
    <dbReference type="NCBI Taxonomy" id="2212850"/>
    <lineage>
        <taxon>Archaea</taxon>
        <taxon>Methanobacteriati</taxon>
        <taxon>Methanobacteriota</taxon>
        <taxon>Stenosarchaea group</taxon>
        <taxon>Halobacteria</taxon>
        <taxon>Halobacteriales</taxon>
        <taxon>Natronomonadaceae</taxon>
        <taxon>Halosegnis</taxon>
    </lineage>
</organism>
<feature type="transmembrane region" description="Helical" evidence="1">
    <location>
        <begin position="47"/>
        <end position="66"/>
    </location>
</feature>
<proteinExistence type="predicted"/>
<keyword evidence="7" id="KW-1185">Reference proteome</keyword>
<dbReference type="EMBL" id="QMDY01000001">
    <property type="protein sequence ID" value="KAB7520000.1"/>
    <property type="molecule type" value="Genomic_DNA"/>
</dbReference>
<dbReference type="OrthoDB" id="295408at2157"/>
<evidence type="ECO:0000313" key="4">
    <source>
        <dbReference type="EMBL" id="KAB7520000.1"/>
    </source>
</evidence>
<gene>
    <name evidence="2" type="ORF">DM867_01875</name>
    <name evidence="3" type="ORF">DMP03_05775</name>
    <name evidence="4" type="ORF">DP108_01760</name>
</gene>
<reference evidence="5 6" key="1">
    <citation type="submission" date="2019-10" db="EMBL/GenBank/DDBJ databases">
        <title>Unraveling microbial dark matter from salterns through culturing: the case of the genus Halosegnis.</title>
        <authorList>
            <person name="Duran-Viseras A."/>
            <person name="Andrei A.-S."/>
            <person name="Vera-Gargallo B."/>
            <person name="Ghai R."/>
            <person name="Sanchez-Porro C."/>
            <person name="Ventosa A."/>
        </authorList>
    </citation>
    <scope>NUCLEOTIDE SEQUENCE [LARGE SCALE GENOMIC DNA]</scope>
    <source>
        <strain evidence="3 6">F17-44</strain>
        <strain evidence="2 7">F18-79</strain>
        <strain evidence="4 5">F19-13</strain>
    </source>
</reference>
<keyword evidence="1" id="KW-0812">Transmembrane</keyword>
<accession>A0A5N5UB94</accession>